<dbReference type="InterPro" id="IPR011006">
    <property type="entry name" value="CheY-like_superfamily"/>
</dbReference>
<name>A0A7J5A4X9_9FLAO</name>
<dbReference type="InterPro" id="IPR046947">
    <property type="entry name" value="LytR-like"/>
</dbReference>
<evidence type="ECO:0000313" key="3">
    <source>
        <dbReference type="EMBL" id="KAB1151415.1"/>
    </source>
</evidence>
<feature type="modified residue" description="4-aspartylphosphate" evidence="1">
    <location>
        <position position="56"/>
    </location>
</feature>
<dbReference type="InterPro" id="IPR007492">
    <property type="entry name" value="LytTR_DNA-bd_dom"/>
</dbReference>
<dbReference type="OrthoDB" id="2168082at2"/>
<feature type="domain" description="Response regulatory" evidence="2">
    <location>
        <begin position="3"/>
        <end position="116"/>
    </location>
</feature>
<accession>A0A7J5A4X9</accession>
<evidence type="ECO:0000256" key="1">
    <source>
        <dbReference type="PROSITE-ProRule" id="PRU00169"/>
    </source>
</evidence>
<dbReference type="Pfam" id="PF04397">
    <property type="entry name" value="LytTR"/>
    <property type="match status" value="1"/>
</dbReference>
<dbReference type="PANTHER" id="PTHR37299:SF1">
    <property type="entry name" value="STAGE 0 SPORULATION PROTEIN A HOMOLOG"/>
    <property type="match status" value="1"/>
</dbReference>
<dbReference type="SUPFAM" id="SSF52172">
    <property type="entry name" value="CheY-like"/>
    <property type="match status" value="1"/>
</dbReference>
<dbReference type="RefSeq" id="WP_150901518.1">
    <property type="nucleotide sequence ID" value="NZ_WAAU01000086.1"/>
</dbReference>
<dbReference type="Gene3D" id="2.40.50.1020">
    <property type="entry name" value="LytTr DNA-binding domain"/>
    <property type="match status" value="1"/>
</dbReference>
<dbReference type="PANTHER" id="PTHR37299">
    <property type="entry name" value="TRANSCRIPTIONAL REGULATOR-RELATED"/>
    <property type="match status" value="1"/>
</dbReference>
<sequence length="260" mass="30430">MMKIVLVEDEFPARKKIKKYLEKISEPYTIVKELEAIEEVLSYFQSEPEIDLIFSDIELLDGNVFNAYKNLNIKAPIIFSTAYNQFWMNAFETTGIAYLLKPYSFERFEAAIQKYLTLKSTLVVESSEQHVLEKLESYFSKQKEEAITYQDFIPVKTPSYTYFLKIEEIMYFQADYGVIVAYDNLEKKHILNQTSLKSVEDLINPAIFFKINRSEFVNRNFIEKISRYTKNSVAVHLRNSKTILKTSQNSTAAFNNWLGL</sequence>
<dbReference type="PROSITE" id="PS50110">
    <property type="entry name" value="RESPONSE_REGULATORY"/>
    <property type="match status" value="1"/>
</dbReference>
<dbReference type="GO" id="GO:0003677">
    <property type="term" value="F:DNA binding"/>
    <property type="evidence" value="ECO:0007669"/>
    <property type="project" value="InterPro"/>
</dbReference>
<dbReference type="EMBL" id="WAAU01000086">
    <property type="protein sequence ID" value="KAB1151415.1"/>
    <property type="molecule type" value="Genomic_DNA"/>
</dbReference>
<reference evidence="3 4" key="1">
    <citation type="submission" date="2019-09" db="EMBL/GenBank/DDBJ databases">
        <authorList>
            <person name="Cao W.R."/>
        </authorList>
    </citation>
    <scope>NUCLEOTIDE SEQUENCE [LARGE SCALE GENOMIC DNA]</scope>
    <source>
        <strain evidence="4">a4</strain>
    </source>
</reference>
<dbReference type="Pfam" id="PF00072">
    <property type="entry name" value="Response_reg"/>
    <property type="match status" value="1"/>
</dbReference>
<comment type="caution">
    <text evidence="3">The sequence shown here is derived from an EMBL/GenBank/DDBJ whole genome shotgun (WGS) entry which is preliminary data.</text>
</comment>
<dbReference type="InterPro" id="IPR001789">
    <property type="entry name" value="Sig_transdc_resp-reg_receiver"/>
</dbReference>
<protein>
    <submittedName>
        <fullName evidence="3">Response regulator transcription factor</fullName>
    </submittedName>
</protein>
<evidence type="ECO:0000259" key="2">
    <source>
        <dbReference type="PROSITE" id="PS50110"/>
    </source>
</evidence>
<proteinExistence type="predicted"/>
<gene>
    <name evidence="3" type="ORF">F7018_18175</name>
</gene>
<dbReference type="SMART" id="SM00448">
    <property type="entry name" value="REC"/>
    <property type="match status" value="1"/>
</dbReference>
<dbReference type="SMART" id="SM00850">
    <property type="entry name" value="LytTR"/>
    <property type="match status" value="1"/>
</dbReference>
<dbReference type="Gene3D" id="3.40.50.2300">
    <property type="match status" value="1"/>
</dbReference>
<dbReference type="GO" id="GO:0000156">
    <property type="term" value="F:phosphorelay response regulator activity"/>
    <property type="evidence" value="ECO:0007669"/>
    <property type="project" value="InterPro"/>
</dbReference>
<keyword evidence="4" id="KW-1185">Reference proteome</keyword>
<evidence type="ECO:0000313" key="4">
    <source>
        <dbReference type="Proteomes" id="UP000467305"/>
    </source>
</evidence>
<dbReference type="AlphaFoldDB" id="A0A7J5A4X9"/>
<keyword evidence="1" id="KW-0597">Phosphoprotein</keyword>
<organism evidence="3 4">
    <name type="scientific">Tenacibaculum aiptasiae</name>
    <dbReference type="NCBI Taxonomy" id="426481"/>
    <lineage>
        <taxon>Bacteria</taxon>
        <taxon>Pseudomonadati</taxon>
        <taxon>Bacteroidota</taxon>
        <taxon>Flavobacteriia</taxon>
        <taxon>Flavobacteriales</taxon>
        <taxon>Flavobacteriaceae</taxon>
        <taxon>Tenacibaculum</taxon>
    </lineage>
</organism>
<dbReference type="Proteomes" id="UP000467305">
    <property type="component" value="Unassembled WGS sequence"/>
</dbReference>